<dbReference type="AlphaFoldDB" id="A0A1H9QB49"/>
<proteinExistence type="predicted"/>
<accession>A0A1H9QB49</accession>
<dbReference type="EMBL" id="FOGU01000001">
    <property type="protein sequence ID" value="SER57756.1"/>
    <property type="molecule type" value="Genomic_DNA"/>
</dbReference>
<organism evidence="1 2">
    <name type="scientific">Tranquillimonas rosea</name>
    <dbReference type="NCBI Taxonomy" id="641238"/>
    <lineage>
        <taxon>Bacteria</taxon>
        <taxon>Pseudomonadati</taxon>
        <taxon>Pseudomonadota</taxon>
        <taxon>Alphaproteobacteria</taxon>
        <taxon>Rhodobacterales</taxon>
        <taxon>Roseobacteraceae</taxon>
        <taxon>Tranquillimonas</taxon>
    </lineage>
</organism>
<reference evidence="1 2" key="1">
    <citation type="submission" date="2016-10" db="EMBL/GenBank/DDBJ databases">
        <authorList>
            <person name="de Groot N.N."/>
        </authorList>
    </citation>
    <scope>NUCLEOTIDE SEQUENCE [LARGE SCALE GENOMIC DNA]</scope>
    <source>
        <strain evidence="1 2">DSM 23042</strain>
    </source>
</reference>
<dbReference type="STRING" id="641238.SAMN04490244_101551"/>
<protein>
    <submittedName>
        <fullName evidence="1">Uncharacterized protein</fullName>
    </submittedName>
</protein>
<sequence>MRYLLIDGSPGSLTTRIASYAFSLLTARFCPVARLPVTALHLLGPEGIRAAIIVVVPDLLRRRDLSSALGRWGSVPFFVLAVGQAVPPDEREVGRLLGKVAEAIGQLPVAAAALHGLDVAWSSPVPEHGNLSVPEVISERPHAGQGLDQLLAGWAEGVQRSSRQFAGGDA</sequence>
<gene>
    <name evidence="1" type="ORF">SAMN04490244_101551</name>
</gene>
<evidence type="ECO:0000313" key="1">
    <source>
        <dbReference type="EMBL" id="SER57756.1"/>
    </source>
</evidence>
<evidence type="ECO:0000313" key="2">
    <source>
        <dbReference type="Proteomes" id="UP000198885"/>
    </source>
</evidence>
<keyword evidence="2" id="KW-1185">Reference proteome</keyword>
<dbReference type="Proteomes" id="UP000198885">
    <property type="component" value="Unassembled WGS sequence"/>
</dbReference>
<dbReference type="RefSeq" id="WP_092687929.1">
    <property type="nucleotide sequence ID" value="NZ_FOGU01000001.1"/>
</dbReference>
<name>A0A1H9QB49_9RHOB</name>